<organism evidence="2 3">
    <name type="scientific">Plectus sambesii</name>
    <dbReference type="NCBI Taxonomy" id="2011161"/>
    <lineage>
        <taxon>Eukaryota</taxon>
        <taxon>Metazoa</taxon>
        <taxon>Ecdysozoa</taxon>
        <taxon>Nematoda</taxon>
        <taxon>Chromadorea</taxon>
        <taxon>Plectida</taxon>
        <taxon>Plectina</taxon>
        <taxon>Plectoidea</taxon>
        <taxon>Plectidae</taxon>
        <taxon>Plectus</taxon>
    </lineage>
</organism>
<dbReference type="AlphaFoldDB" id="A0A914WC26"/>
<keyword evidence="2" id="KW-1185">Reference proteome</keyword>
<evidence type="ECO:0000313" key="3">
    <source>
        <dbReference type="WBParaSite" id="PSAMB.scaffold358size54778.g5067.t1"/>
    </source>
</evidence>
<name>A0A914WC26_9BILA</name>
<accession>A0A914WC26</accession>
<evidence type="ECO:0000256" key="1">
    <source>
        <dbReference type="SAM" id="MobiDB-lite"/>
    </source>
</evidence>
<reference evidence="3" key="1">
    <citation type="submission" date="2022-11" db="UniProtKB">
        <authorList>
            <consortium name="WormBaseParasite"/>
        </authorList>
    </citation>
    <scope>IDENTIFICATION</scope>
</reference>
<dbReference type="Proteomes" id="UP000887566">
    <property type="component" value="Unplaced"/>
</dbReference>
<proteinExistence type="predicted"/>
<sequence>MHESRGGTVLAACRSNLVGLSGARRHAPLLQPPLQSKHAAPVLPALLPVVGRRPSRGPGLARPLDVLSPANLPAQGRKIPASIAGGSTAPGGSGRSPSGERWRRMQDSATGSSRRTWPAHWAVKRGVHQTRPCGASSNLASLSGLPLPGGQSPVFGRRRAPAAGRLSSSGDPSHGASALARAICHRAQRPSPKMSRAPPPARFCADIVARRRATSNDRPPRGRSFVRRSVDSALIPLMPLVQVWTVTTLEDGPAATFASIALLAVPHLLCRRSQCSA</sequence>
<dbReference type="WBParaSite" id="PSAMB.scaffold358size54778.g5067.t1">
    <property type="protein sequence ID" value="PSAMB.scaffold358size54778.g5067.t1"/>
    <property type="gene ID" value="PSAMB.scaffold358size54778.g5067"/>
</dbReference>
<evidence type="ECO:0000313" key="2">
    <source>
        <dbReference type="Proteomes" id="UP000887566"/>
    </source>
</evidence>
<protein>
    <submittedName>
        <fullName evidence="3">Uncharacterized protein</fullName>
    </submittedName>
</protein>
<feature type="region of interest" description="Disordered" evidence="1">
    <location>
        <begin position="77"/>
        <end position="118"/>
    </location>
</feature>